<protein>
    <submittedName>
        <fullName evidence="2">Uncharacterized protein</fullName>
    </submittedName>
</protein>
<keyword evidence="1" id="KW-1133">Transmembrane helix</keyword>
<evidence type="ECO:0000256" key="1">
    <source>
        <dbReference type="SAM" id="Phobius"/>
    </source>
</evidence>
<dbReference type="Proteomes" id="UP001151760">
    <property type="component" value="Unassembled WGS sequence"/>
</dbReference>
<sequence length="103" mass="10853">MLLLRSNPTPFLLLPTPAPCGVMAVGDDDVGIMMMMLMAAGCVVAGFGGVRWCVIIAWEESGVGIGEVLGFTRKDILVFAENPSKGYPSARVVAGAGELARRR</sequence>
<accession>A0ABQ5HQ22</accession>
<comment type="caution">
    <text evidence="2">The sequence shown here is derived from an EMBL/GenBank/DDBJ whole genome shotgun (WGS) entry which is preliminary data.</text>
</comment>
<organism evidence="2 3">
    <name type="scientific">Tanacetum coccineum</name>
    <dbReference type="NCBI Taxonomy" id="301880"/>
    <lineage>
        <taxon>Eukaryota</taxon>
        <taxon>Viridiplantae</taxon>
        <taxon>Streptophyta</taxon>
        <taxon>Embryophyta</taxon>
        <taxon>Tracheophyta</taxon>
        <taxon>Spermatophyta</taxon>
        <taxon>Magnoliopsida</taxon>
        <taxon>eudicotyledons</taxon>
        <taxon>Gunneridae</taxon>
        <taxon>Pentapetalae</taxon>
        <taxon>asterids</taxon>
        <taxon>campanulids</taxon>
        <taxon>Asterales</taxon>
        <taxon>Asteraceae</taxon>
        <taxon>Asteroideae</taxon>
        <taxon>Anthemideae</taxon>
        <taxon>Anthemidinae</taxon>
        <taxon>Tanacetum</taxon>
    </lineage>
</organism>
<reference evidence="2" key="2">
    <citation type="submission" date="2022-01" db="EMBL/GenBank/DDBJ databases">
        <authorList>
            <person name="Yamashiro T."/>
            <person name="Shiraishi A."/>
            <person name="Satake H."/>
            <person name="Nakayama K."/>
        </authorList>
    </citation>
    <scope>NUCLEOTIDE SEQUENCE</scope>
</reference>
<keyword evidence="1" id="KW-0812">Transmembrane</keyword>
<reference evidence="2" key="1">
    <citation type="journal article" date="2022" name="Int. J. Mol. Sci.">
        <title>Draft Genome of Tanacetum Coccineum: Genomic Comparison of Closely Related Tanacetum-Family Plants.</title>
        <authorList>
            <person name="Yamashiro T."/>
            <person name="Shiraishi A."/>
            <person name="Nakayama K."/>
            <person name="Satake H."/>
        </authorList>
    </citation>
    <scope>NUCLEOTIDE SEQUENCE</scope>
</reference>
<keyword evidence="1" id="KW-0472">Membrane</keyword>
<evidence type="ECO:0000313" key="3">
    <source>
        <dbReference type="Proteomes" id="UP001151760"/>
    </source>
</evidence>
<name>A0ABQ5HQ22_9ASTR</name>
<proteinExistence type="predicted"/>
<feature type="transmembrane region" description="Helical" evidence="1">
    <location>
        <begin position="32"/>
        <end position="54"/>
    </location>
</feature>
<evidence type="ECO:0000313" key="2">
    <source>
        <dbReference type="EMBL" id="GJT89923.1"/>
    </source>
</evidence>
<gene>
    <name evidence="2" type="ORF">Tco_1078768</name>
</gene>
<dbReference type="EMBL" id="BQNB010019874">
    <property type="protein sequence ID" value="GJT89923.1"/>
    <property type="molecule type" value="Genomic_DNA"/>
</dbReference>
<keyword evidence="3" id="KW-1185">Reference proteome</keyword>